<evidence type="ECO:0000313" key="2">
    <source>
        <dbReference type="EMBL" id="GDY42122.1"/>
    </source>
</evidence>
<gene>
    <name evidence="2" type="ORF">SANT12839_030040</name>
</gene>
<accession>A0A4D4K208</accession>
<feature type="region of interest" description="Disordered" evidence="1">
    <location>
        <begin position="257"/>
        <end position="291"/>
    </location>
</feature>
<evidence type="ECO:0000256" key="1">
    <source>
        <dbReference type="SAM" id="MobiDB-lite"/>
    </source>
</evidence>
<organism evidence="2 3">
    <name type="scientific">Streptomyces antimycoticus</name>
    <dbReference type="NCBI Taxonomy" id="68175"/>
    <lineage>
        <taxon>Bacteria</taxon>
        <taxon>Bacillati</taxon>
        <taxon>Actinomycetota</taxon>
        <taxon>Actinomycetes</taxon>
        <taxon>Kitasatosporales</taxon>
        <taxon>Streptomycetaceae</taxon>
        <taxon>Streptomyces</taxon>
        <taxon>Streptomyces violaceusniger group</taxon>
    </lineage>
</organism>
<keyword evidence="3" id="KW-1185">Reference proteome</keyword>
<dbReference type="EMBL" id="BJHV01000001">
    <property type="protein sequence ID" value="GDY42122.1"/>
    <property type="molecule type" value="Genomic_DNA"/>
</dbReference>
<feature type="region of interest" description="Disordered" evidence="1">
    <location>
        <begin position="1"/>
        <end position="31"/>
    </location>
</feature>
<sequence>MAEDGGAGLLAGAPLDLLGQPLADPGEPDMAEGVRRVVLEDRVAVPGHRALGDDHDRGVADLEAGLDPGTDLVDVEALLGEKDDIGAAGQPRVQGDPPGMTAHHLDDEHAHMRFGGGVEPVDGLGGDVDGGVEAEGVVGGGQVVVDGLGDADAADPVVVGEPGGDAEGVLAADRDQRVDLLLDQGLLDPPDAVLALEGVGAGGAEDGAAARQDAAHRADVEGNGVVLERASPAVPEADEVIAVFLYALAHDGADDRVEPGAVTATGQHSDPHRFFPSPMESRDWARYGEPR</sequence>
<name>A0A4D4K208_9ACTN</name>
<reference evidence="2 3" key="1">
    <citation type="journal article" date="2020" name="Int. J. Syst. Evol. Microbiol.">
        <title>Reclassification of Streptomyces castelarensis and Streptomyces sporoclivatus as later heterotypic synonyms of Streptomyces antimycoticus.</title>
        <authorList>
            <person name="Komaki H."/>
            <person name="Tamura T."/>
        </authorList>
    </citation>
    <scope>NUCLEOTIDE SEQUENCE [LARGE SCALE GENOMIC DNA]</scope>
    <source>
        <strain evidence="2 3">NBRC 12839</strain>
    </source>
</reference>
<dbReference type="Proteomes" id="UP000299290">
    <property type="component" value="Unassembled WGS sequence"/>
</dbReference>
<comment type="caution">
    <text evidence="2">The sequence shown here is derived from an EMBL/GenBank/DDBJ whole genome shotgun (WGS) entry which is preliminary data.</text>
</comment>
<evidence type="ECO:0000313" key="3">
    <source>
        <dbReference type="Proteomes" id="UP000299290"/>
    </source>
</evidence>
<protein>
    <submittedName>
        <fullName evidence="2">Uncharacterized protein</fullName>
    </submittedName>
</protein>
<feature type="compositionally biased region" description="Low complexity" evidence="1">
    <location>
        <begin position="10"/>
        <end position="25"/>
    </location>
</feature>
<proteinExistence type="predicted"/>
<feature type="compositionally biased region" description="Basic and acidic residues" evidence="1">
    <location>
        <begin position="280"/>
        <end position="291"/>
    </location>
</feature>
<dbReference type="AlphaFoldDB" id="A0A4D4K208"/>